<reference evidence="1" key="1">
    <citation type="journal article" date="2014" name="Front. Microbiol.">
        <title>High frequency of phylogenetically diverse reductive dehalogenase-homologous genes in deep subseafloor sedimentary metagenomes.</title>
        <authorList>
            <person name="Kawai M."/>
            <person name="Futagami T."/>
            <person name="Toyoda A."/>
            <person name="Takaki Y."/>
            <person name="Nishi S."/>
            <person name="Hori S."/>
            <person name="Arai W."/>
            <person name="Tsubouchi T."/>
            <person name="Morono Y."/>
            <person name="Uchiyama I."/>
            <person name="Ito T."/>
            <person name="Fujiyama A."/>
            <person name="Inagaki F."/>
            <person name="Takami H."/>
        </authorList>
    </citation>
    <scope>NUCLEOTIDE SEQUENCE</scope>
    <source>
        <strain evidence="1">Expedition CK06-06</strain>
    </source>
</reference>
<dbReference type="AlphaFoldDB" id="X1TZ50"/>
<organism evidence="1">
    <name type="scientific">marine sediment metagenome</name>
    <dbReference type="NCBI Taxonomy" id="412755"/>
    <lineage>
        <taxon>unclassified sequences</taxon>
        <taxon>metagenomes</taxon>
        <taxon>ecological metagenomes</taxon>
    </lineage>
</organism>
<sequence>MALLSWDLVGPVEYSANQELDFNLHFEAPSNTTAKKFYIIGGLYTNTTYISGSLFGILKAEEVDYGVNNAAYMSLWELDPEGGIELPCKFIINRSDCLLVLFLMEMVSDEPELDNDVEVAQIL</sequence>
<gene>
    <name evidence="1" type="ORF">S12H4_54470</name>
</gene>
<feature type="non-terminal residue" evidence="1">
    <location>
        <position position="123"/>
    </location>
</feature>
<comment type="caution">
    <text evidence="1">The sequence shown here is derived from an EMBL/GenBank/DDBJ whole genome shotgun (WGS) entry which is preliminary data.</text>
</comment>
<protein>
    <submittedName>
        <fullName evidence="1">Uncharacterized protein</fullName>
    </submittedName>
</protein>
<name>X1TZ50_9ZZZZ</name>
<proteinExistence type="predicted"/>
<evidence type="ECO:0000313" key="1">
    <source>
        <dbReference type="EMBL" id="GAJ10519.1"/>
    </source>
</evidence>
<dbReference type="EMBL" id="BARW01034825">
    <property type="protein sequence ID" value="GAJ10519.1"/>
    <property type="molecule type" value="Genomic_DNA"/>
</dbReference>
<accession>X1TZ50</accession>